<feature type="transmembrane region" description="Helical" evidence="7">
    <location>
        <begin position="749"/>
        <end position="772"/>
    </location>
</feature>
<feature type="transmembrane region" description="Helical" evidence="7">
    <location>
        <begin position="559"/>
        <end position="577"/>
    </location>
</feature>
<feature type="region of interest" description="Disordered" evidence="6">
    <location>
        <begin position="57"/>
        <end position="109"/>
    </location>
</feature>
<dbReference type="InterPro" id="IPR051475">
    <property type="entry name" value="Diverse_Ion_Transporter"/>
</dbReference>
<name>A0A482WVT6_LAOST</name>
<dbReference type="GO" id="GO:0055085">
    <property type="term" value="P:transmembrane transport"/>
    <property type="evidence" value="ECO:0007669"/>
    <property type="project" value="InterPro"/>
</dbReference>
<dbReference type="OrthoDB" id="442352at2759"/>
<feature type="transmembrane region" description="Helical" evidence="7">
    <location>
        <begin position="294"/>
        <end position="311"/>
    </location>
</feature>
<evidence type="ECO:0000256" key="6">
    <source>
        <dbReference type="SAM" id="MobiDB-lite"/>
    </source>
</evidence>
<feature type="transmembrane region" description="Helical" evidence="7">
    <location>
        <begin position="656"/>
        <end position="676"/>
    </location>
</feature>
<keyword evidence="4 7" id="KW-1133">Transmembrane helix</keyword>
<dbReference type="InterPro" id="IPR004680">
    <property type="entry name" value="Cit_transptr-like_dom"/>
</dbReference>
<feature type="transmembrane region" description="Helical" evidence="7">
    <location>
        <begin position="583"/>
        <end position="602"/>
    </location>
</feature>
<evidence type="ECO:0000256" key="2">
    <source>
        <dbReference type="ARBA" id="ARBA00022448"/>
    </source>
</evidence>
<organism evidence="9 10">
    <name type="scientific">Laodelphax striatellus</name>
    <name type="common">Small brown planthopper</name>
    <name type="synonym">Delphax striatella</name>
    <dbReference type="NCBI Taxonomy" id="195883"/>
    <lineage>
        <taxon>Eukaryota</taxon>
        <taxon>Metazoa</taxon>
        <taxon>Ecdysozoa</taxon>
        <taxon>Arthropoda</taxon>
        <taxon>Hexapoda</taxon>
        <taxon>Insecta</taxon>
        <taxon>Pterygota</taxon>
        <taxon>Neoptera</taxon>
        <taxon>Paraneoptera</taxon>
        <taxon>Hemiptera</taxon>
        <taxon>Auchenorrhyncha</taxon>
        <taxon>Fulgoroidea</taxon>
        <taxon>Delphacidae</taxon>
        <taxon>Criomorphinae</taxon>
        <taxon>Laodelphax</taxon>
    </lineage>
</organism>
<evidence type="ECO:0000256" key="1">
    <source>
        <dbReference type="ARBA" id="ARBA00004141"/>
    </source>
</evidence>
<dbReference type="SMR" id="A0A482WVT6"/>
<feature type="transmembrane region" description="Helical" evidence="7">
    <location>
        <begin position="271"/>
        <end position="288"/>
    </location>
</feature>
<keyword evidence="3 7" id="KW-0812">Transmembrane</keyword>
<dbReference type="PANTHER" id="PTHR43568">
    <property type="entry name" value="P PROTEIN"/>
    <property type="match status" value="1"/>
</dbReference>
<evidence type="ECO:0000259" key="8">
    <source>
        <dbReference type="Pfam" id="PF03600"/>
    </source>
</evidence>
<dbReference type="PANTHER" id="PTHR43568:SF1">
    <property type="entry name" value="P PROTEIN"/>
    <property type="match status" value="1"/>
</dbReference>
<dbReference type="EMBL" id="QKKF02023731">
    <property type="protein sequence ID" value="RZF37613.1"/>
    <property type="molecule type" value="Genomic_DNA"/>
</dbReference>
<dbReference type="Pfam" id="PF03600">
    <property type="entry name" value="CitMHS"/>
    <property type="match status" value="1"/>
</dbReference>
<feature type="transmembrane region" description="Helical" evidence="7">
    <location>
        <begin position="446"/>
        <end position="464"/>
    </location>
</feature>
<comment type="caution">
    <text evidence="9">The sequence shown here is derived from an EMBL/GenBank/DDBJ whole genome shotgun (WGS) entry which is preliminary data.</text>
</comment>
<dbReference type="FunCoup" id="A0A482WVT6">
    <property type="interactions" value="2"/>
</dbReference>
<dbReference type="CDD" id="cd01116">
    <property type="entry name" value="P_permease"/>
    <property type="match status" value="1"/>
</dbReference>
<sequence length="776" mass="87161">MEEDGGSPNSSEKEYVCAPENCTVRSYEVWNELPNEIKMDPILAKFKKGYEEHIKGMKHDTRPSVLPQEEGSNVLEGDDVSTTNDVVDESDTAPLVEGEQSCGEDERAPPNPDFQVIVTEANHTPTTQHLVSCPPSPLSQRTNEIIVVPDEERIVMFDDDVDEELGKKKRSPFCRYTKLTVLVICWLFLMVILTTKSERNRISPEWRIPLVTEKFVFPNLRPSDTNLFNLYDFDTKLVSRSMIRIQFKTNLATTFPLAISYDLSPIDPEHGIVYAAYVLLGLYILIVFEIVHRTLAAILGAAMSVAILALLNERPTKMEMVSWVDVETLLLLFSMMILVAILAKSGVFDYLAVLAYKFTNGKIWPLVNTLCFFTALISSILDNVTTVLLMTPVTIRLCEVVELNPVPILMAMIMFSNIGGAITPIGDPPNVIIAMNEDIVNAGVDFLTFITHMGIALIIVMICVHIQLRYMFRNICDLGFPEAQDIQELRHEINVWRRAAESLSSYSKDEEIVRISLEKKVRMLMIDLKEKLNNKSVAIDKYTANLEELQSKYPIRDGWLLLKSGLALSFVITMFFLHSLPDLNLSLGWAALLGAMLLLILSDKEHIESVFARVEWSTLIFFGALFILMEALARLGLIDWIGHQTEWVILQVHPDYRLAVALLLILWVSGIASAFVDNIPLTTMMVKIISRLSQKEELHLPLQPLVWALALGACLGGNGTLIGASANVVCAGVAEQHGYRFSFMQFLKLGFPVTLMSMSITSIYLMIVHVWLGWNG</sequence>
<keyword evidence="5 7" id="KW-0472">Membrane</keyword>
<keyword evidence="10" id="KW-1185">Reference proteome</keyword>
<reference evidence="9 10" key="1">
    <citation type="journal article" date="2017" name="Gigascience">
        <title>Genome sequence of the small brown planthopper, Laodelphax striatellus.</title>
        <authorList>
            <person name="Zhu J."/>
            <person name="Jiang F."/>
            <person name="Wang X."/>
            <person name="Yang P."/>
            <person name="Bao Y."/>
            <person name="Zhao W."/>
            <person name="Wang W."/>
            <person name="Lu H."/>
            <person name="Wang Q."/>
            <person name="Cui N."/>
            <person name="Li J."/>
            <person name="Chen X."/>
            <person name="Luo L."/>
            <person name="Yu J."/>
            <person name="Kang L."/>
            <person name="Cui F."/>
        </authorList>
    </citation>
    <scope>NUCLEOTIDE SEQUENCE [LARGE SCALE GENOMIC DNA]</scope>
    <source>
        <strain evidence="9">Lst14</strain>
    </source>
</reference>
<feature type="transmembrane region" description="Helical" evidence="7">
    <location>
        <begin position="176"/>
        <end position="193"/>
    </location>
</feature>
<comment type="subcellular location">
    <subcellularLocation>
        <location evidence="1">Membrane</location>
        <topology evidence="1">Multi-pass membrane protein</topology>
    </subcellularLocation>
</comment>
<dbReference type="GO" id="GO:0016020">
    <property type="term" value="C:membrane"/>
    <property type="evidence" value="ECO:0007669"/>
    <property type="project" value="UniProtKB-SubCell"/>
</dbReference>
<gene>
    <name evidence="9" type="ORF">LSTR_LSTR014304</name>
</gene>
<feature type="transmembrane region" description="Helical" evidence="7">
    <location>
        <begin position="323"/>
        <end position="343"/>
    </location>
</feature>
<accession>A0A482WVT6</accession>
<feature type="transmembrane region" description="Helical" evidence="7">
    <location>
        <begin position="614"/>
        <end position="636"/>
    </location>
</feature>
<feature type="transmembrane region" description="Helical" evidence="7">
    <location>
        <begin position="406"/>
        <end position="426"/>
    </location>
</feature>
<evidence type="ECO:0000313" key="10">
    <source>
        <dbReference type="Proteomes" id="UP000291343"/>
    </source>
</evidence>
<feature type="transmembrane region" description="Helical" evidence="7">
    <location>
        <begin position="363"/>
        <end position="385"/>
    </location>
</feature>
<evidence type="ECO:0000256" key="5">
    <source>
        <dbReference type="ARBA" id="ARBA00023136"/>
    </source>
</evidence>
<feature type="domain" description="Citrate transporter-like" evidence="8">
    <location>
        <begin position="283"/>
        <end position="712"/>
    </location>
</feature>
<dbReference type="InParanoid" id="A0A482WVT6"/>
<protein>
    <recommendedName>
        <fullName evidence="8">Citrate transporter-like domain-containing protein</fullName>
    </recommendedName>
</protein>
<evidence type="ECO:0000256" key="3">
    <source>
        <dbReference type="ARBA" id="ARBA00022692"/>
    </source>
</evidence>
<proteinExistence type="predicted"/>
<keyword evidence="2" id="KW-0813">Transport</keyword>
<evidence type="ECO:0000256" key="4">
    <source>
        <dbReference type="ARBA" id="ARBA00022989"/>
    </source>
</evidence>
<dbReference type="AlphaFoldDB" id="A0A482WVT6"/>
<evidence type="ECO:0000256" key="7">
    <source>
        <dbReference type="SAM" id="Phobius"/>
    </source>
</evidence>
<evidence type="ECO:0000313" key="9">
    <source>
        <dbReference type="EMBL" id="RZF37613.1"/>
    </source>
</evidence>
<dbReference type="Proteomes" id="UP000291343">
    <property type="component" value="Unassembled WGS sequence"/>
</dbReference>
<dbReference type="STRING" id="195883.A0A482WVT6"/>